<keyword evidence="2" id="KW-1133">Transmembrane helix</keyword>
<evidence type="ECO:0000313" key="4">
    <source>
        <dbReference type="Proteomes" id="UP000199400"/>
    </source>
</evidence>
<dbReference type="Gene3D" id="3.30.2420.10">
    <property type="entry name" value="TonB"/>
    <property type="match status" value="1"/>
</dbReference>
<evidence type="ECO:0000313" key="3">
    <source>
        <dbReference type="EMBL" id="SFF28816.1"/>
    </source>
</evidence>
<feature type="compositionally biased region" description="Basic and acidic residues" evidence="1">
    <location>
        <begin position="324"/>
        <end position="340"/>
    </location>
</feature>
<dbReference type="EMBL" id="FOMX01000042">
    <property type="protein sequence ID" value="SFF28816.1"/>
    <property type="molecule type" value="Genomic_DNA"/>
</dbReference>
<dbReference type="NCBIfam" id="NF033768">
    <property type="entry name" value="myxo_SS_tail"/>
    <property type="match status" value="1"/>
</dbReference>
<accession>A0A1I2HJ84</accession>
<feature type="transmembrane region" description="Helical" evidence="2">
    <location>
        <begin position="118"/>
        <end position="138"/>
    </location>
</feature>
<dbReference type="SUPFAM" id="SSF74653">
    <property type="entry name" value="TolA/TonB C-terminal domain"/>
    <property type="match status" value="1"/>
</dbReference>
<dbReference type="STRING" id="54.SAMN02745121_07959"/>
<evidence type="ECO:0000256" key="1">
    <source>
        <dbReference type="SAM" id="MobiDB-lite"/>
    </source>
</evidence>
<keyword evidence="2" id="KW-0472">Membrane</keyword>
<sequence length="579" mass="60958">MFDQSDNACMKASDAMTTRNHRIEVSSLHNETEVQDGGRVAEVVAMYNDTVLDVQHLGQTRDGRRSAPRWLAAGGALMLGGLALFGHDAAQDWDGHAEAVKAAAEVSAPAPKAPGTGLGGLGFGLAMLGLVPFGVAAMRMQDRARTAYTLGEGHDAAFHVAVPGRRELPIVQGERDHHLQFTADMAGEVRIGDTHVTLEELIRNGLAREVEAGVYSYPLAAGAKARIRWQGLTFFIHSVAPGRVIARKSEIDKPFWFHNGLSAAAIGSLILLTQMIPNEAGALALQEELGDSRFVGYLAQPNEQKDEAVPSEEEQADEPGGTAGERHVGDEGKAGKKESKQVSGRYAMRGPASAVPKLARNFDPNMDARTTGVLGLMKADSGHFMASPFGDAFAVGNDNDDVWGQLVGKDIAESNGVGGLGLVGSGRAGGGTGEGTVGLTSVGLIGHNRPGDGDGGLHRRSAGFEDRKTRSPQVLATKAEVVGGLDKDLIRRVVRAHINEVRYCYNQGLAKDANLKGRVAVQFTIGGAGKVTSAVVGETDLKDRAVGSCIAQAVKRWSFPKPASGGAAIVTYPFILQPG</sequence>
<reference evidence="4" key="1">
    <citation type="submission" date="2016-10" db="EMBL/GenBank/DDBJ databases">
        <authorList>
            <person name="Varghese N."/>
            <person name="Submissions S."/>
        </authorList>
    </citation>
    <scope>NUCLEOTIDE SEQUENCE [LARGE SCALE GENOMIC DNA]</scope>
    <source>
        <strain evidence="4">ATCC 25963</strain>
    </source>
</reference>
<keyword evidence="2" id="KW-0812">Transmembrane</keyword>
<gene>
    <name evidence="3" type="ORF">SAMN02745121_07959</name>
</gene>
<keyword evidence="4" id="KW-1185">Reference proteome</keyword>
<dbReference type="AlphaFoldDB" id="A0A1I2HJ84"/>
<name>A0A1I2HJ84_9BACT</name>
<protein>
    <submittedName>
        <fullName evidence="3">TonB family C-terminal domain-containing protein</fullName>
    </submittedName>
</protein>
<dbReference type="Proteomes" id="UP000199400">
    <property type="component" value="Unassembled WGS sequence"/>
</dbReference>
<feature type="transmembrane region" description="Helical" evidence="2">
    <location>
        <begin position="70"/>
        <end position="87"/>
    </location>
</feature>
<evidence type="ECO:0000256" key="2">
    <source>
        <dbReference type="SAM" id="Phobius"/>
    </source>
</evidence>
<feature type="transmembrane region" description="Helical" evidence="2">
    <location>
        <begin position="255"/>
        <end position="276"/>
    </location>
</feature>
<dbReference type="InterPro" id="IPR049806">
    <property type="entry name" value="MasK-like_C"/>
</dbReference>
<organism evidence="3 4">
    <name type="scientific">Nannocystis exedens</name>
    <dbReference type="NCBI Taxonomy" id="54"/>
    <lineage>
        <taxon>Bacteria</taxon>
        <taxon>Pseudomonadati</taxon>
        <taxon>Myxococcota</taxon>
        <taxon>Polyangia</taxon>
        <taxon>Nannocystales</taxon>
        <taxon>Nannocystaceae</taxon>
        <taxon>Nannocystis</taxon>
    </lineage>
</organism>
<proteinExistence type="predicted"/>
<feature type="region of interest" description="Disordered" evidence="1">
    <location>
        <begin position="303"/>
        <end position="350"/>
    </location>
</feature>